<keyword evidence="1" id="KW-0812">Transmembrane</keyword>
<feature type="transmembrane region" description="Helical" evidence="1">
    <location>
        <begin position="100"/>
        <end position="122"/>
    </location>
</feature>
<organism evidence="2 3">
    <name type="scientific">Ruthenibacterium lactatiformans</name>
    <dbReference type="NCBI Taxonomy" id="1550024"/>
    <lineage>
        <taxon>Bacteria</taxon>
        <taxon>Bacillati</taxon>
        <taxon>Bacillota</taxon>
        <taxon>Clostridia</taxon>
        <taxon>Eubacteriales</taxon>
        <taxon>Oscillospiraceae</taxon>
        <taxon>Ruthenibacterium</taxon>
    </lineage>
</organism>
<feature type="transmembrane region" description="Helical" evidence="1">
    <location>
        <begin position="166"/>
        <end position="187"/>
    </location>
</feature>
<dbReference type="InterPro" id="IPR045798">
    <property type="entry name" value="TrbL_Firmicutes"/>
</dbReference>
<dbReference type="AlphaFoldDB" id="A0A0W7TUN5"/>
<accession>A0A0W7TUN5</accession>
<evidence type="ECO:0000256" key="1">
    <source>
        <dbReference type="SAM" id="Phobius"/>
    </source>
</evidence>
<dbReference type="GeneID" id="97990093"/>
<dbReference type="RefSeq" id="WP_005946756.1">
    <property type="nucleotide sequence ID" value="NZ_DBGEBT010000005.1"/>
</dbReference>
<gene>
    <name evidence="2" type="ORF">ASJ35_02075</name>
</gene>
<keyword evidence="1" id="KW-1133">Transmembrane helix</keyword>
<sequence>MIGDLIGEWIKGILIDGIMGNLSGLFNTVNTKVGEIASDVGSTPQDWNGGIFSMLQNLSETVIVPIAAAILALVMCYELIDMIVEKNNMHDFDSSMFFRWIFKSAFAILIVTNTWNIVMGVFDATQQVVNQSAGVIIGDTSIDFDTLLPDLESRLEAMDIGPLLGLWFQTLVVGLTMNILSICIFLVTYGRMIEIYAVTALGPIPLATLGNAEWRGMGQNYLKSLLALGFQAFLIMVVVGIYAVLIQQIGTADDISGAIWGCMGYTVLLCFCLFKTGSISKAVFTAH</sequence>
<name>A0A0W7TUN5_9FIRM</name>
<evidence type="ECO:0008006" key="4">
    <source>
        <dbReference type="Google" id="ProtNLM"/>
    </source>
</evidence>
<dbReference type="EMBL" id="LMUA01000002">
    <property type="protein sequence ID" value="KUE77533.1"/>
    <property type="molecule type" value="Genomic_DNA"/>
</dbReference>
<evidence type="ECO:0000313" key="2">
    <source>
        <dbReference type="EMBL" id="KUE77533.1"/>
    </source>
</evidence>
<evidence type="ECO:0000313" key="3">
    <source>
        <dbReference type="Proteomes" id="UP000053433"/>
    </source>
</evidence>
<feature type="transmembrane region" description="Helical" evidence="1">
    <location>
        <begin position="225"/>
        <end position="245"/>
    </location>
</feature>
<feature type="transmembrane region" description="Helical" evidence="1">
    <location>
        <begin position="257"/>
        <end position="274"/>
    </location>
</feature>
<reference evidence="2 3" key="1">
    <citation type="submission" date="2015-10" db="EMBL/GenBank/DDBJ databases">
        <title>A novel member of the family Ruminococcaceae isolated from human faeces.</title>
        <authorList>
            <person name="Shkoporov A.N."/>
            <person name="Chaplin A.V."/>
            <person name="Motuzova O.V."/>
            <person name="Kafarskaia L.I."/>
            <person name="Efimov B.A."/>
        </authorList>
    </citation>
    <scope>NUCLEOTIDE SEQUENCE [LARGE SCALE GENOMIC DNA]</scope>
    <source>
        <strain evidence="2 3">668</strain>
    </source>
</reference>
<proteinExistence type="predicted"/>
<feature type="transmembrane region" description="Helical" evidence="1">
    <location>
        <begin position="62"/>
        <end position="80"/>
    </location>
</feature>
<dbReference type="Pfam" id="PF19478">
    <property type="entry name" value="TrbL_2"/>
    <property type="match status" value="1"/>
</dbReference>
<keyword evidence="1" id="KW-0472">Membrane</keyword>
<protein>
    <recommendedName>
        <fullName evidence="4">Conjugal transfer protein TrbL</fullName>
    </recommendedName>
</protein>
<comment type="caution">
    <text evidence="2">The sequence shown here is derived from an EMBL/GenBank/DDBJ whole genome shotgun (WGS) entry which is preliminary data.</text>
</comment>
<dbReference type="Proteomes" id="UP000053433">
    <property type="component" value="Unassembled WGS sequence"/>
</dbReference>